<evidence type="ECO:0000256" key="1">
    <source>
        <dbReference type="SAM" id="MobiDB-lite"/>
    </source>
</evidence>
<dbReference type="PROSITE" id="PS50848">
    <property type="entry name" value="START"/>
    <property type="match status" value="1"/>
</dbReference>
<dbReference type="PANTHER" id="PTHR19308">
    <property type="entry name" value="PHOSPHATIDYLCHOLINE TRANSFER PROTEIN"/>
    <property type="match status" value="1"/>
</dbReference>
<sequence>MASSHSPPSPSKRNGSNSSRRQYSGDRSSSGFFKLGEIRQPRDEDFDHLLRLAENHEKWLLKHDKNGVRVWMREIPGQTVKMLKVYCHFKTITGQVLYDTLQDSDYRTQWDEALLEEQTICLVEGTNSDLCYYSMKCPNPLRNRDFVYQRCWKVIEGKEYITFNHSVGHQSFPPNKEFIRGVSMVTGVVVREAAEGCTACYVTHSDPRGKIPKWLLNIVASKIAPRIFLKIAQAAEKYPEWKKRNRPEHRPWVDPTKYGVPIVSISELLQFSPDTIPLTPRAGEPDYLGPEEQLEEDNETVPDGIESFLANGGSKGKTGNGESNVGVKNTPE</sequence>
<feature type="region of interest" description="Disordered" evidence="1">
    <location>
        <begin position="1"/>
        <end position="34"/>
    </location>
</feature>
<dbReference type="InParanoid" id="A0A1X7UGS3"/>
<dbReference type="OrthoDB" id="5403181at2759"/>
<dbReference type="InterPro" id="IPR051213">
    <property type="entry name" value="START_lipid_transfer"/>
</dbReference>
<dbReference type="EnsemblMetazoa" id="XM_003387999.3">
    <property type="protein sequence ID" value="XP_003388047.1"/>
    <property type="gene ID" value="LOC100635070"/>
</dbReference>
<gene>
    <name evidence="3" type="primary">100635070</name>
</gene>
<dbReference type="STRING" id="400682.A0A1X7UGS3"/>
<dbReference type="Proteomes" id="UP000007879">
    <property type="component" value="Unassembled WGS sequence"/>
</dbReference>
<name>A0A1X7UGS3_AMPQE</name>
<evidence type="ECO:0000313" key="3">
    <source>
        <dbReference type="EnsemblMetazoa" id="Aqu2.1.26850_001"/>
    </source>
</evidence>
<feature type="domain" description="START" evidence="2">
    <location>
        <begin position="55"/>
        <end position="240"/>
    </location>
</feature>
<dbReference type="EnsemblMetazoa" id="Aqu2.1.26850_001">
    <property type="protein sequence ID" value="Aqu2.1.26850_001"/>
    <property type="gene ID" value="Aqu2.1.26850"/>
</dbReference>
<dbReference type="GO" id="GO:0005737">
    <property type="term" value="C:cytoplasm"/>
    <property type="evidence" value="ECO:0007669"/>
    <property type="project" value="UniProtKB-ARBA"/>
</dbReference>
<dbReference type="AlphaFoldDB" id="A0A1X7UGS3"/>
<dbReference type="eggNOG" id="KOG2761">
    <property type="taxonomic scope" value="Eukaryota"/>
</dbReference>
<reference evidence="4" key="1">
    <citation type="journal article" date="2010" name="Nature">
        <title>The Amphimedon queenslandica genome and the evolution of animal complexity.</title>
        <authorList>
            <person name="Srivastava M."/>
            <person name="Simakov O."/>
            <person name="Chapman J."/>
            <person name="Fahey B."/>
            <person name="Gauthier M.E."/>
            <person name="Mitros T."/>
            <person name="Richards G.S."/>
            <person name="Conaco C."/>
            <person name="Dacre M."/>
            <person name="Hellsten U."/>
            <person name="Larroux C."/>
            <person name="Putnam N.H."/>
            <person name="Stanke M."/>
            <person name="Adamska M."/>
            <person name="Darling A."/>
            <person name="Degnan S.M."/>
            <person name="Oakley T.H."/>
            <person name="Plachetzki D.C."/>
            <person name="Zhai Y."/>
            <person name="Adamski M."/>
            <person name="Calcino A."/>
            <person name="Cummins S.F."/>
            <person name="Goodstein D.M."/>
            <person name="Harris C."/>
            <person name="Jackson D.J."/>
            <person name="Leys S.P."/>
            <person name="Shu S."/>
            <person name="Woodcroft B.J."/>
            <person name="Vervoort M."/>
            <person name="Kosik K.S."/>
            <person name="Manning G."/>
            <person name="Degnan B.M."/>
            <person name="Rokhsar D.S."/>
        </authorList>
    </citation>
    <scope>NUCLEOTIDE SEQUENCE [LARGE SCALE GENOMIC DNA]</scope>
</reference>
<protein>
    <recommendedName>
        <fullName evidence="2">START domain-containing protein</fullName>
    </recommendedName>
</protein>
<dbReference type="Pfam" id="PF01852">
    <property type="entry name" value="START"/>
    <property type="match status" value="1"/>
</dbReference>
<dbReference type="InterPro" id="IPR002913">
    <property type="entry name" value="START_lipid-bd_dom"/>
</dbReference>
<reference evidence="3" key="2">
    <citation type="submission" date="2017-05" db="UniProtKB">
        <authorList>
            <consortium name="EnsemblMetazoa"/>
        </authorList>
    </citation>
    <scope>IDENTIFICATION</scope>
</reference>
<evidence type="ECO:0000313" key="4">
    <source>
        <dbReference type="Proteomes" id="UP000007879"/>
    </source>
</evidence>
<keyword evidence="4" id="KW-1185">Reference proteome</keyword>
<accession>A0A1X7UGS3</accession>
<dbReference type="GO" id="GO:0008289">
    <property type="term" value="F:lipid binding"/>
    <property type="evidence" value="ECO:0007669"/>
    <property type="project" value="InterPro"/>
</dbReference>
<dbReference type="KEGG" id="aqu:100635070"/>
<dbReference type="InterPro" id="IPR023393">
    <property type="entry name" value="START-like_dom_sf"/>
</dbReference>
<dbReference type="PANTHER" id="PTHR19308:SF14">
    <property type="entry name" value="START DOMAIN-CONTAINING PROTEIN"/>
    <property type="match status" value="1"/>
</dbReference>
<proteinExistence type="predicted"/>
<dbReference type="SUPFAM" id="SSF55961">
    <property type="entry name" value="Bet v1-like"/>
    <property type="match status" value="1"/>
</dbReference>
<organism evidence="3">
    <name type="scientific">Amphimedon queenslandica</name>
    <name type="common">Sponge</name>
    <dbReference type="NCBI Taxonomy" id="400682"/>
    <lineage>
        <taxon>Eukaryota</taxon>
        <taxon>Metazoa</taxon>
        <taxon>Porifera</taxon>
        <taxon>Demospongiae</taxon>
        <taxon>Heteroscleromorpha</taxon>
        <taxon>Haplosclerida</taxon>
        <taxon>Niphatidae</taxon>
        <taxon>Amphimedon</taxon>
    </lineage>
</organism>
<dbReference type="SMART" id="SM00234">
    <property type="entry name" value="START"/>
    <property type="match status" value="1"/>
</dbReference>
<feature type="compositionally biased region" description="Polar residues" evidence="1">
    <location>
        <begin position="1"/>
        <end position="31"/>
    </location>
</feature>
<dbReference type="Gene3D" id="3.30.530.20">
    <property type="match status" value="1"/>
</dbReference>
<feature type="compositionally biased region" description="Polar residues" evidence="1">
    <location>
        <begin position="320"/>
        <end position="332"/>
    </location>
</feature>
<feature type="region of interest" description="Disordered" evidence="1">
    <location>
        <begin position="274"/>
        <end position="332"/>
    </location>
</feature>
<evidence type="ECO:0000259" key="2">
    <source>
        <dbReference type="PROSITE" id="PS50848"/>
    </source>
</evidence>